<evidence type="ECO:0000259" key="1">
    <source>
        <dbReference type="Pfam" id="PF08623"/>
    </source>
</evidence>
<dbReference type="Proteomes" id="UP000006310">
    <property type="component" value="Chromosome 9"/>
</dbReference>
<dbReference type="InterPro" id="IPR011989">
    <property type="entry name" value="ARM-like"/>
</dbReference>
<accession>J7S971</accession>
<reference evidence="2 3" key="1">
    <citation type="journal article" date="2011" name="Proc. Natl. Acad. Sci. U.S.A.">
        <title>Evolutionary erosion of yeast sex chromosomes by mating-type switching accidents.</title>
        <authorList>
            <person name="Gordon J.L."/>
            <person name="Armisen D."/>
            <person name="Proux-Wera E."/>
            <person name="Oheigeartaigh S.S."/>
            <person name="Byrne K.P."/>
            <person name="Wolfe K.H."/>
        </authorList>
    </citation>
    <scope>NUCLEOTIDE SEQUENCE [LARGE SCALE GENOMIC DNA]</scope>
    <source>
        <strain evidence="3">ATCC MYA-139 / BCRC 22969 / CBS 8797 / CCRC 22969 / KCTC 17520 / NBRC 10181 / NCYC 3082</strain>
    </source>
</reference>
<dbReference type="GeneID" id="34527692"/>
<dbReference type="EMBL" id="HE978322">
    <property type="protein sequence ID" value="CCK71949.1"/>
    <property type="molecule type" value="Genomic_DNA"/>
</dbReference>
<keyword evidence="3" id="KW-1185">Reference proteome</keyword>
<dbReference type="Pfam" id="PF08623">
    <property type="entry name" value="TIP120"/>
    <property type="match status" value="1"/>
</dbReference>
<evidence type="ECO:0000313" key="3">
    <source>
        <dbReference type="Proteomes" id="UP000006310"/>
    </source>
</evidence>
<feature type="domain" description="TATA-binding protein interacting (TIP20)" evidence="1">
    <location>
        <begin position="462"/>
        <end position="538"/>
    </location>
</feature>
<dbReference type="OMA" id="ICERRIR"/>
<dbReference type="OrthoDB" id="4034650at2759"/>
<sequence length="604" mass="69806">MTVDDLIREYYQTTDNDLRYMALKTPMDIIRTDDDLTLLLNKLVFPILSGESFSDIVNLLSFELLPQWSTTLFKKFDNRAQLIYLPFIRQCLHNDSKQTIFLQSLRNILQNVETDTEWNCDVALSDDSIIFEFLEIIKMNNFYQTQSQLCKETLNILIKLCYDTDVRALRTEILVKVLAICSEEDHNDINSEAFTFSPITETLLCNSCRLTNSTNLAEALSYISDNELEVISKYWFQFNRAPQVVLKIAGNLSADSKTLERDLTIVKNFRKFYLMNCFSSKAPVINQNEAFELVKALINLHQSLKHTTLSKTTSVDATDATSDNLHMGQFENADDDEEDVDQREYLDQLLNEDDAELHFEEETDDEATNDYATRSIKIIEDILGDISVDQIDRAALGMLERPELELLFLSADQPAPAGRESEYIPIAERLTSSQELAELQKNMNCMEQQLRDENFPNAIERSHLVNSVLRHLQRNKQFVKIIKVGNMKQKIDEGLNLRTVSYSVLFQVPEFSYDETCMIIEAIVEFGLREKEESIQKRITALFQKILAPHFYNIQGLDQGWFNENVRNTIYMKSRASPDDAKSQVFLDNLYYLTFSANHHIPNQ</sequence>
<dbReference type="Gene3D" id="1.25.10.10">
    <property type="entry name" value="Leucine-rich Repeat Variant"/>
    <property type="match status" value="1"/>
</dbReference>
<dbReference type="eggNOG" id="ENOG502S2GH">
    <property type="taxonomic scope" value="Eukaryota"/>
</dbReference>
<proteinExistence type="predicted"/>
<reference evidence="3" key="2">
    <citation type="submission" date="2012-08" db="EMBL/GenBank/DDBJ databases">
        <title>Genome sequence of Kazachstania naganishii.</title>
        <authorList>
            <person name="Gordon J.L."/>
            <person name="Armisen D."/>
            <person name="Proux-Wera E."/>
            <person name="OhEigeartaigh S.S."/>
            <person name="Byrne K.P."/>
            <person name="Wolfe K.H."/>
        </authorList>
    </citation>
    <scope>NUCLEOTIDE SEQUENCE [LARGE SCALE GENOMIC DNA]</scope>
    <source>
        <strain evidence="3">ATCC MYA-139 / BCRC 22969 / CBS 8797 / CCRC 22969 / KCTC 17520 / NBRC 10181 / NCYC 3082</strain>
    </source>
</reference>
<name>J7S971_HUIN7</name>
<dbReference type="HOGENOM" id="CLU_026649_0_0_1"/>
<dbReference type="RefSeq" id="XP_022466194.1">
    <property type="nucleotide sequence ID" value="XM_022609838.1"/>
</dbReference>
<protein>
    <recommendedName>
        <fullName evidence="1">TATA-binding protein interacting (TIP20) domain-containing protein</fullName>
    </recommendedName>
</protein>
<dbReference type="AlphaFoldDB" id="J7S971"/>
<gene>
    <name evidence="2" type="primary">KNAG0I01630</name>
    <name evidence="2" type="ordered locus">KNAG_0I01630</name>
</gene>
<organism evidence="2 3">
    <name type="scientific">Huiozyma naganishii (strain ATCC MYA-139 / BCRC 22969 / CBS 8797 / KCTC 17520 / NBRC 10181 / NCYC 3082 / Yp74L-3)</name>
    <name type="common">Yeast</name>
    <name type="synonym">Kazachstania naganishii</name>
    <dbReference type="NCBI Taxonomy" id="1071383"/>
    <lineage>
        <taxon>Eukaryota</taxon>
        <taxon>Fungi</taxon>
        <taxon>Dikarya</taxon>
        <taxon>Ascomycota</taxon>
        <taxon>Saccharomycotina</taxon>
        <taxon>Saccharomycetes</taxon>
        <taxon>Saccharomycetales</taxon>
        <taxon>Saccharomycetaceae</taxon>
        <taxon>Huiozyma</taxon>
    </lineage>
</organism>
<dbReference type="InterPro" id="IPR013932">
    <property type="entry name" value="TATA-bd_TIP120"/>
</dbReference>
<evidence type="ECO:0000313" key="2">
    <source>
        <dbReference type="EMBL" id="CCK71949.1"/>
    </source>
</evidence>
<dbReference type="KEGG" id="kng:KNAG_0I01630"/>